<keyword evidence="2" id="KW-1185">Reference proteome</keyword>
<proteinExistence type="predicted"/>
<protein>
    <submittedName>
        <fullName evidence="1">Uncharacterized protein</fullName>
    </submittedName>
</protein>
<accession>A0A1G8MS56</accession>
<dbReference type="Proteomes" id="UP000198869">
    <property type="component" value="Unassembled WGS sequence"/>
</dbReference>
<reference evidence="2" key="1">
    <citation type="submission" date="2016-10" db="EMBL/GenBank/DDBJ databases">
        <authorList>
            <person name="Varghese N."/>
            <person name="Submissions S."/>
        </authorList>
    </citation>
    <scope>NUCLEOTIDE SEQUENCE [LARGE SCALE GENOMIC DNA]</scope>
    <source>
        <strain evidence="2">DSM 17071</strain>
    </source>
</reference>
<organism evidence="1 2">
    <name type="scientific">Chryseobacterium taeanense</name>
    <dbReference type="NCBI Taxonomy" id="311334"/>
    <lineage>
        <taxon>Bacteria</taxon>
        <taxon>Pseudomonadati</taxon>
        <taxon>Bacteroidota</taxon>
        <taxon>Flavobacteriia</taxon>
        <taxon>Flavobacteriales</taxon>
        <taxon>Weeksellaceae</taxon>
        <taxon>Chryseobacterium group</taxon>
        <taxon>Chryseobacterium</taxon>
    </lineage>
</organism>
<evidence type="ECO:0000313" key="1">
    <source>
        <dbReference type="EMBL" id="SDI70762.1"/>
    </source>
</evidence>
<dbReference type="AlphaFoldDB" id="A0A1G8MS56"/>
<sequence>MKEIIEYTNSDNYKLFGNLEMQKINYDAINSFAEIYIQTELNEIIKHWKITAKNPIKIGCFETYNFLNYREISLIDEHPLLSSVCNNSICCNLEGKPENKFTFIGELCYEMEKITGNWISVNEVITNFKTLFERENYPNPFADFIENKNDEILFFPEFLFETIKNICKKHSILIKKIDETNNAFNYENQILIFGNEIVAGKNNLFLYQPHIIAEEFVLE</sequence>
<gene>
    <name evidence="1" type="ORF">SAMN05421846_11233</name>
</gene>
<dbReference type="EMBL" id="FNDW01000012">
    <property type="protein sequence ID" value="SDI70762.1"/>
    <property type="molecule type" value="Genomic_DNA"/>
</dbReference>
<evidence type="ECO:0000313" key="2">
    <source>
        <dbReference type="Proteomes" id="UP000198869"/>
    </source>
</evidence>
<dbReference type="OrthoDB" id="1249795at2"/>
<name>A0A1G8MS56_9FLAO</name>
<dbReference type="RefSeq" id="WP_089860634.1">
    <property type="nucleotide sequence ID" value="NZ_FNDW01000012.1"/>
</dbReference>